<dbReference type="GO" id="GO:0000287">
    <property type="term" value="F:magnesium ion binding"/>
    <property type="evidence" value="ECO:0007669"/>
    <property type="project" value="UniProtKB-UniRule"/>
</dbReference>
<evidence type="ECO:0000256" key="8">
    <source>
        <dbReference type="ARBA" id="ARBA00022840"/>
    </source>
</evidence>
<evidence type="ECO:0000256" key="11">
    <source>
        <dbReference type="HAMAP-Rule" id="MF_00109"/>
    </source>
</evidence>
<dbReference type="RefSeq" id="WP_125943311.1">
    <property type="nucleotide sequence ID" value="NZ_PXZH01000002.1"/>
</dbReference>
<dbReference type="GO" id="GO:0008652">
    <property type="term" value="P:amino acid biosynthetic process"/>
    <property type="evidence" value="ECO:0007669"/>
    <property type="project" value="UniProtKB-KW"/>
</dbReference>
<dbReference type="PROSITE" id="PS01128">
    <property type="entry name" value="SHIKIMATE_KINASE"/>
    <property type="match status" value="1"/>
</dbReference>
<feature type="binding site" evidence="11">
    <location>
        <position position="33"/>
    </location>
    <ligand>
        <name>substrate</name>
    </ligand>
</feature>
<dbReference type="EMBL" id="PXZH01000002">
    <property type="protein sequence ID" value="RST89378.1"/>
    <property type="molecule type" value="Genomic_DNA"/>
</dbReference>
<evidence type="ECO:0000256" key="7">
    <source>
        <dbReference type="ARBA" id="ARBA00022777"/>
    </source>
</evidence>
<evidence type="ECO:0000256" key="2">
    <source>
        <dbReference type="ARBA" id="ARBA00006997"/>
    </source>
</evidence>
<comment type="subunit">
    <text evidence="11">Monomer.</text>
</comment>
<dbReference type="PRINTS" id="PR01100">
    <property type="entry name" value="SHIKIMTKNASE"/>
</dbReference>
<keyword evidence="9 11" id="KW-0057">Aromatic amino acid biosynthesis</keyword>
<dbReference type="OrthoDB" id="9800332at2"/>
<sequence length="167" mass="19282">MKPIVLVGFMGVGKTTVGQLLAQRLDKTFVDGDHYFEEQLGQSVPSYLAEFGEEEFRKQESRLLPEMLKKFDVIATGGGIITLEKTRQYLKQTQSVVYLFDSFETNYARLVADTHVRPLVHHQRIEQVQDLFTYRQPLYDEVADKKIYVKGRSPDKVVEELIQLVLI</sequence>
<comment type="catalytic activity">
    <reaction evidence="10 11">
        <text>shikimate + ATP = 3-phosphoshikimate + ADP + H(+)</text>
        <dbReference type="Rhea" id="RHEA:13121"/>
        <dbReference type="ChEBI" id="CHEBI:15378"/>
        <dbReference type="ChEBI" id="CHEBI:30616"/>
        <dbReference type="ChEBI" id="CHEBI:36208"/>
        <dbReference type="ChEBI" id="CHEBI:145989"/>
        <dbReference type="ChEBI" id="CHEBI:456216"/>
        <dbReference type="EC" id="2.7.1.71"/>
    </reaction>
</comment>
<dbReference type="InterPro" id="IPR000623">
    <property type="entry name" value="Shikimate_kinase/TSH1"/>
</dbReference>
<dbReference type="AlphaFoldDB" id="A0A429Z6T1"/>
<gene>
    <name evidence="11" type="primary">aroK</name>
    <name evidence="12" type="ORF">C7P63_06285</name>
</gene>
<feature type="binding site" evidence="11">
    <location>
        <begin position="11"/>
        <end position="16"/>
    </location>
    <ligand>
        <name>ATP</name>
        <dbReference type="ChEBI" id="CHEBI:30616"/>
    </ligand>
</feature>
<comment type="subcellular location">
    <subcellularLocation>
        <location evidence="11">Cytoplasm</location>
    </subcellularLocation>
</comment>
<evidence type="ECO:0000313" key="13">
    <source>
        <dbReference type="Proteomes" id="UP000277864"/>
    </source>
</evidence>
<dbReference type="SUPFAM" id="SSF52540">
    <property type="entry name" value="P-loop containing nucleoside triphosphate hydrolases"/>
    <property type="match status" value="1"/>
</dbReference>
<dbReference type="PANTHER" id="PTHR21087">
    <property type="entry name" value="SHIKIMATE KINASE"/>
    <property type="match status" value="1"/>
</dbReference>
<dbReference type="InterPro" id="IPR027417">
    <property type="entry name" value="P-loop_NTPase"/>
</dbReference>
<evidence type="ECO:0000256" key="1">
    <source>
        <dbReference type="ARBA" id="ARBA00004842"/>
    </source>
</evidence>
<dbReference type="GO" id="GO:0009073">
    <property type="term" value="P:aromatic amino acid family biosynthetic process"/>
    <property type="evidence" value="ECO:0007669"/>
    <property type="project" value="UniProtKB-KW"/>
</dbReference>
<proteinExistence type="inferred from homology"/>
<feature type="binding site" evidence="11">
    <location>
        <position position="117"/>
    </location>
    <ligand>
        <name>ATP</name>
        <dbReference type="ChEBI" id="CHEBI:30616"/>
    </ligand>
</feature>
<dbReference type="PANTHER" id="PTHR21087:SF16">
    <property type="entry name" value="SHIKIMATE KINASE 1, CHLOROPLASTIC"/>
    <property type="match status" value="1"/>
</dbReference>
<evidence type="ECO:0000313" key="12">
    <source>
        <dbReference type="EMBL" id="RST89378.1"/>
    </source>
</evidence>
<dbReference type="CDD" id="cd00464">
    <property type="entry name" value="SK"/>
    <property type="match status" value="1"/>
</dbReference>
<feature type="binding site" evidence="11">
    <location>
        <position position="135"/>
    </location>
    <ligand>
        <name>substrate</name>
    </ligand>
</feature>
<evidence type="ECO:0000256" key="10">
    <source>
        <dbReference type="ARBA" id="ARBA00048567"/>
    </source>
</evidence>
<dbReference type="InterPro" id="IPR031322">
    <property type="entry name" value="Shikimate/glucono_kinase"/>
</dbReference>
<comment type="pathway">
    <text evidence="1 11">Metabolic intermediate biosynthesis; chorismate biosynthesis; chorismate from D-erythrose 4-phosphate and phosphoenolpyruvate: step 5/7.</text>
</comment>
<dbReference type="InterPro" id="IPR023000">
    <property type="entry name" value="Shikimate_kinase_CS"/>
</dbReference>
<keyword evidence="11" id="KW-0460">Magnesium</keyword>
<protein>
    <recommendedName>
        <fullName evidence="3 11">Shikimate kinase</fullName>
        <shortName evidence="11">SK</shortName>
        <ecNumber evidence="3 11">2.7.1.71</ecNumber>
    </recommendedName>
</protein>
<comment type="cofactor">
    <cofactor evidence="11">
        <name>Mg(2+)</name>
        <dbReference type="ChEBI" id="CHEBI:18420"/>
    </cofactor>
    <text evidence="11">Binds 1 Mg(2+) ion per subunit.</text>
</comment>
<keyword evidence="4 11" id="KW-0028">Amino-acid biosynthesis</keyword>
<feature type="binding site" evidence="11">
    <location>
        <position position="57"/>
    </location>
    <ligand>
        <name>substrate</name>
    </ligand>
</feature>
<dbReference type="GO" id="GO:0005524">
    <property type="term" value="F:ATP binding"/>
    <property type="evidence" value="ECO:0007669"/>
    <property type="project" value="UniProtKB-UniRule"/>
</dbReference>
<keyword evidence="7 11" id="KW-0418">Kinase</keyword>
<dbReference type="Gene3D" id="3.40.50.300">
    <property type="entry name" value="P-loop containing nucleotide triphosphate hydrolases"/>
    <property type="match status" value="1"/>
</dbReference>
<organism evidence="12 13">
    <name type="scientific">Vagococcus humatus</name>
    <dbReference type="NCBI Taxonomy" id="1889241"/>
    <lineage>
        <taxon>Bacteria</taxon>
        <taxon>Bacillati</taxon>
        <taxon>Bacillota</taxon>
        <taxon>Bacilli</taxon>
        <taxon>Lactobacillales</taxon>
        <taxon>Enterococcaceae</taxon>
        <taxon>Vagococcus</taxon>
    </lineage>
</organism>
<dbReference type="EC" id="2.7.1.71" evidence="3 11"/>
<dbReference type="GO" id="GO:0009423">
    <property type="term" value="P:chorismate biosynthetic process"/>
    <property type="evidence" value="ECO:0007669"/>
    <property type="project" value="UniProtKB-UniRule"/>
</dbReference>
<evidence type="ECO:0000256" key="4">
    <source>
        <dbReference type="ARBA" id="ARBA00022605"/>
    </source>
</evidence>
<comment type="caution">
    <text evidence="12">The sequence shown here is derived from an EMBL/GenBank/DDBJ whole genome shotgun (WGS) entry which is preliminary data.</text>
</comment>
<keyword evidence="11" id="KW-0479">Metal-binding</keyword>
<feature type="binding site" evidence="11">
    <location>
        <position position="152"/>
    </location>
    <ligand>
        <name>ATP</name>
        <dbReference type="ChEBI" id="CHEBI:30616"/>
    </ligand>
</feature>
<keyword evidence="8 11" id="KW-0067">ATP-binding</keyword>
<evidence type="ECO:0000256" key="3">
    <source>
        <dbReference type="ARBA" id="ARBA00012154"/>
    </source>
</evidence>
<accession>A0A429Z6T1</accession>
<feature type="binding site" evidence="11">
    <location>
        <position position="15"/>
    </location>
    <ligand>
        <name>Mg(2+)</name>
        <dbReference type="ChEBI" id="CHEBI:18420"/>
    </ligand>
</feature>
<dbReference type="Proteomes" id="UP000277864">
    <property type="component" value="Unassembled WGS sequence"/>
</dbReference>
<keyword evidence="5 11" id="KW-0808">Transferase</keyword>
<evidence type="ECO:0000256" key="5">
    <source>
        <dbReference type="ARBA" id="ARBA00022679"/>
    </source>
</evidence>
<dbReference type="HAMAP" id="MF_00109">
    <property type="entry name" value="Shikimate_kinase"/>
    <property type="match status" value="1"/>
</dbReference>
<evidence type="ECO:0000256" key="6">
    <source>
        <dbReference type="ARBA" id="ARBA00022741"/>
    </source>
</evidence>
<dbReference type="Pfam" id="PF01202">
    <property type="entry name" value="SKI"/>
    <property type="match status" value="1"/>
</dbReference>
<comment type="similarity">
    <text evidence="2 11">Belongs to the shikimate kinase family.</text>
</comment>
<comment type="function">
    <text evidence="11">Catalyzes the specific phosphorylation of the 3-hydroxyl group of shikimic acid using ATP as a cosubstrate.</text>
</comment>
<keyword evidence="13" id="KW-1185">Reference proteome</keyword>
<dbReference type="GO" id="GO:0005829">
    <property type="term" value="C:cytosol"/>
    <property type="evidence" value="ECO:0007669"/>
    <property type="project" value="TreeGrafter"/>
</dbReference>
<name>A0A429Z6T1_9ENTE</name>
<keyword evidence="11" id="KW-0963">Cytoplasm</keyword>
<dbReference type="UniPathway" id="UPA00053">
    <property type="reaction ID" value="UER00088"/>
</dbReference>
<feature type="binding site" evidence="11">
    <location>
        <position position="78"/>
    </location>
    <ligand>
        <name>substrate</name>
    </ligand>
</feature>
<reference evidence="12 13" key="1">
    <citation type="submission" date="2018-03" db="EMBL/GenBank/DDBJ databases">
        <authorList>
            <person name="Gulvik C.A."/>
        </authorList>
    </citation>
    <scope>NUCLEOTIDE SEQUENCE [LARGE SCALE GENOMIC DNA]</scope>
    <source>
        <strain evidence="12 13">JCM 31581</strain>
    </source>
</reference>
<keyword evidence="6 11" id="KW-0547">Nucleotide-binding</keyword>
<evidence type="ECO:0000256" key="9">
    <source>
        <dbReference type="ARBA" id="ARBA00023141"/>
    </source>
</evidence>
<dbReference type="GO" id="GO:0004765">
    <property type="term" value="F:shikimate kinase activity"/>
    <property type="evidence" value="ECO:0007669"/>
    <property type="project" value="UniProtKB-UniRule"/>
</dbReference>